<feature type="coiled-coil region" evidence="1">
    <location>
        <begin position="204"/>
        <end position="264"/>
    </location>
</feature>
<evidence type="ECO:0000259" key="3">
    <source>
        <dbReference type="PROSITE" id="PS50879"/>
    </source>
</evidence>
<name>A0A849BSR6_9NOCA</name>
<sequence length="499" mass="55397">MVQHSAAVIASLRDDFDALLDACWAEIEGTAEPELLAALHAPELRDHRVNALYYWETLLMRDLCLTKLRGGNRRERAELAELEHTAQALRIAAAVRLREDRQQPRRAGPKGFEQVCVWLLSLLLPQEYEAAFGAAMTACDLDPARTRLPSHDWWRWGVERGWIQDVMTPEAAHLLSLDDEAFVAQVRRALAGQAVPGAESPPVAERWQGAFKELEQQLRAELDRTVAAARELVDDAFEASLTRIVELYGELAELRVQRRQATRRYLGMKDTIVELVDAATESVREWCCSTAAEEVARVHPLLWSRVRSAVWEHRGIWDRDGFTWLGNSGGVLADSLRLAVRSATPPRPHSEMVSTAQPPPAAGVAPAPLTVATDASGYGEVGGYGWAAEDGRTHSATCVEGRSSVESELIAICETATAPQLSDRELRILSDCEQAVVAINTALRRRTPEALPFPVSDKVFDHVARALRRTVPFRATWIQGHGGHPLNEEAHRLARAARW</sequence>
<dbReference type="AlphaFoldDB" id="A0A849BSR6"/>
<dbReference type="InterPro" id="IPR012337">
    <property type="entry name" value="RNaseH-like_sf"/>
</dbReference>
<feature type="region of interest" description="Disordered" evidence="2">
    <location>
        <begin position="344"/>
        <end position="363"/>
    </location>
</feature>
<comment type="caution">
    <text evidence="4">The sequence shown here is derived from an EMBL/GenBank/DDBJ whole genome shotgun (WGS) entry which is preliminary data.</text>
</comment>
<reference evidence="4 5" key="1">
    <citation type="submission" date="2020-05" db="EMBL/GenBank/DDBJ databases">
        <title>MicrobeNet Type strains.</title>
        <authorList>
            <person name="Nicholson A.C."/>
        </authorList>
    </citation>
    <scope>NUCLEOTIDE SEQUENCE [LARGE SCALE GENOMIC DNA]</scope>
    <source>
        <strain evidence="4 5">JCM 3224</strain>
    </source>
</reference>
<gene>
    <name evidence="4" type="ORF">HLB23_07090</name>
</gene>
<dbReference type="SUPFAM" id="SSF53098">
    <property type="entry name" value="Ribonuclease H-like"/>
    <property type="match status" value="1"/>
</dbReference>
<dbReference type="InterPro" id="IPR036397">
    <property type="entry name" value="RNaseH_sf"/>
</dbReference>
<dbReference type="Proteomes" id="UP000586827">
    <property type="component" value="Unassembled WGS sequence"/>
</dbReference>
<dbReference type="Pfam" id="PF00075">
    <property type="entry name" value="RNase_H"/>
    <property type="match status" value="1"/>
</dbReference>
<evidence type="ECO:0000313" key="5">
    <source>
        <dbReference type="Proteomes" id="UP000586827"/>
    </source>
</evidence>
<organism evidence="4 5">
    <name type="scientific">Nocardia uniformis</name>
    <dbReference type="NCBI Taxonomy" id="53432"/>
    <lineage>
        <taxon>Bacteria</taxon>
        <taxon>Bacillati</taxon>
        <taxon>Actinomycetota</taxon>
        <taxon>Actinomycetes</taxon>
        <taxon>Mycobacteriales</taxon>
        <taxon>Nocardiaceae</taxon>
        <taxon>Nocardia</taxon>
    </lineage>
</organism>
<accession>A0A849BSR6</accession>
<evidence type="ECO:0000256" key="2">
    <source>
        <dbReference type="SAM" id="MobiDB-lite"/>
    </source>
</evidence>
<dbReference type="GO" id="GO:0004523">
    <property type="term" value="F:RNA-DNA hybrid ribonuclease activity"/>
    <property type="evidence" value="ECO:0007669"/>
    <property type="project" value="InterPro"/>
</dbReference>
<proteinExistence type="predicted"/>
<dbReference type="EMBL" id="JABELX010000003">
    <property type="protein sequence ID" value="NNH69633.1"/>
    <property type="molecule type" value="Genomic_DNA"/>
</dbReference>
<dbReference type="Gene3D" id="3.30.420.10">
    <property type="entry name" value="Ribonuclease H-like superfamily/Ribonuclease H"/>
    <property type="match status" value="1"/>
</dbReference>
<keyword evidence="1" id="KW-0175">Coiled coil</keyword>
<dbReference type="InterPro" id="IPR002156">
    <property type="entry name" value="RNaseH_domain"/>
</dbReference>
<keyword evidence="5" id="KW-1185">Reference proteome</keyword>
<dbReference type="RefSeq" id="WP_169815090.1">
    <property type="nucleotide sequence ID" value="NZ_JABELX010000003.1"/>
</dbReference>
<feature type="domain" description="RNase H type-1" evidence="3">
    <location>
        <begin position="365"/>
        <end position="499"/>
    </location>
</feature>
<evidence type="ECO:0000313" key="4">
    <source>
        <dbReference type="EMBL" id="NNH69633.1"/>
    </source>
</evidence>
<evidence type="ECO:0000256" key="1">
    <source>
        <dbReference type="SAM" id="Coils"/>
    </source>
</evidence>
<dbReference type="GO" id="GO:0003676">
    <property type="term" value="F:nucleic acid binding"/>
    <property type="evidence" value="ECO:0007669"/>
    <property type="project" value="InterPro"/>
</dbReference>
<protein>
    <recommendedName>
        <fullName evidence="3">RNase H type-1 domain-containing protein</fullName>
    </recommendedName>
</protein>
<dbReference type="PROSITE" id="PS50879">
    <property type="entry name" value="RNASE_H_1"/>
    <property type="match status" value="1"/>
</dbReference>